<dbReference type="Proteomes" id="UP000070412">
    <property type="component" value="Unassembled WGS sequence"/>
</dbReference>
<evidence type="ECO:0000313" key="2">
    <source>
        <dbReference type="EMBL" id="KAF7495436.1"/>
    </source>
</evidence>
<proteinExistence type="predicted"/>
<feature type="region of interest" description="Disordered" evidence="1">
    <location>
        <begin position="190"/>
        <end position="221"/>
    </location>
</feature>
<evidence type="ECO:0000313" key="4">
    <source>
        <dbReference type="Proteomes" id="UP000070412"/>
    </source>
</evidence>
<evidence type="ECO:0000256" key="1">
    <source>
        <dbReference type="SAM" id="MobiDB-lite"/>
    </source>
</evidence>
<dbReference type="EnsemblMetazoa" id="SSS_3145s_mrna">
    <property type="protein sequence ID" value="KAF7495436.1"/>
    <property type="gene ID" value="SSS_3145"/>
</dbReference>
<feature type="compositionally biased region" description="Low complexity" evidence="1">
    <location>
        <begin position="190"/>
        <end position="220"/>
    </location>
</feature>
<dbReference type="AlphaFoldDB" id="A0A834VFY3"/>
<evidence type="ECO:0008006" key="5">
    <source>
        <dbReference type="Google" id="ProtNLM"/>
    </source>
</evidence>
<reference evidence="4" key="1">
    <citation type="journal article" date="2020" name="PLoS Negl. Trop. Dis.">
        <title>High-quality nuclear genome for Sarcoptes scabiei-A critical resource for a neglected parasite.</title>
        <authorList>
            <person name="Korhonen P.K."/>
            <person name="Gasser R.B."/>
            <person name="Ma G."/>
            <person name="Wang T."/>
            <person name="Stroehlein A.J."/>
            <person name="Young N.D."/>
            <person name="Ang C.S."/>
            <person name="Fernando D.D."/>
            <person name="Lu H.C."/>
            <person name="Taylor S."/>
            <person name="Reynolds S.L."/>
            <person name="Mofiz E."/>
            <person name="Najaraj S.H."/>
            <person name="Gowda H."/>
            <person name="Madugundu A."/>
            <person name="Renuse S."/>
            <person name="Holt D."/>
            <person name="Pandey A."/>
            <person name="Papenfuss A.T."/>
            <person name="Fischer K."/>
        </authorList>
    </citation>
    <scope>NUCLEOTIDE SEQUENCE [LARGE SCALE GENOMIC DNA]</scope>
</reference>
<reference evidence="3" key="3">
    <citation type="submission" date="2022-06" db="UniProtKB">
        <authorList>
            <consortium name="EnsemblMetazoa"/>
        </authorList>
    </citation>
    <scope>IDENTIFICATION</scope>
</reference>
<accession>A0A834VFY3</accession>
<evidence type="ECO:0000313" key="3">
    <source>
        <dbReference type="EnsemblMetazoa" id="KAF7495436.1"/>
    </source>
</evidence>
<reference evidence="2" key="2">
    <citation type="submission" date="2020-01" db="EMBL/GenBank/DDBJ databases">
        <authorList>
            <person name="Korhonen P.K.K."/>
            <person name="Guangxu M.G."/>
            <person name="Wang T.W."/>
            <person name="Stroehlein A.J.S."/>
            <person name="Young N.D."/>
            <person name="Ang C.-S.A."/>
            <person name="Fernando D.W.F."/>
            <person name="Lu H.L."/>
            <person name="Taylor S.T."/>
            <person name="Ehtesham M.E.M."/>
            <person name="Najaraj S.H.N."/>
            <person name="Harsha G.H.G."/>
            <person name="Madugundu A.M."/>
            <person name="Renuse S.R."/>
            <person name="Holt D.H."/>
            <person name="Pandey A.P."/>
            <person name="Papenfuss A.P."/>
            <person name="Gasser R.B.G."/>
            <person name="Fischer K.F."/>
        </authorList>
    </citation>
    <scope>NUCLEOTIDE SEQUENCE</scope>
    <source>
        <strain evidence="2">SSS_KF_BRIS2020</strain>
    </source>
</reference>
<dbReference type="OrthoDB" id="6631394at2759"/>
<protein>
    <recommendedName>
        <fullName evidence="5">CCHC-type domain-containing protein</fullName>
    </recommendedName>
</protein>
<organism evidence="2">
    <name type="scientific">Sarcoptes scabiei</name>
    <name type="common">Itch mite</name>
    <name type="synonym">Acarus scabiei</name>
    <dbReference type="NCBI Taxonomy" id="52283"/>
    <lineage>
        <taxon>Eukaryota</taxon>
        <taxon>Metazoa</taxon>
        <taxon>Ecdysozoa</taxon>
        <taxon>Arthropoda</taxon>
        <taxon>Chelicerata</taxon>
        <taxon>Arachnida</taxon>
        <taxon>Acari</taxon>
        <taxon>Acariformes</taxon>
        <taxon>Sarcoptiformes</taxon>
        <taxon>Astigmata</taxon>
        <taxon>Psoroptidia</taxon>
        <taxon>Sarcoptoidea</taxon>
        <taxon>Sarcoptidae</taxon>
        <taxon>Sarcoptinae</taxon>
        <taxon>Sarcoptes</taxon>
    </lineage>
</organism>
<keyword evidence="4" id="KW-1185">Reference proteome</keyword>
<name>A0A834VFY3_SARSC</name>
<sequence>MFECHRYSSASEEAENKIPPLGEKFHRWIESLNDRLEALGLLEYITDLKYDQSSDEAQHTRRERCDMARVREIIRSSISDEDRERIYNMKNPMEMIKELERKYQGSGAKCDWELMVDFDNVKFEGRSKRLLLRFVISMVELSSVIPPEFEEGRKILNMFNSCRPKEDHMSDRQFEDILLRIERSLPKNLSSSNHASLLSTNRDSRNNSNNYSSSNSNRNSSCCCSQNCKNQSNSSSNRNKSIKCRICGYYGHRDNQCRRQKKRDAEYDDDNDNCPNNNRNNIIAIISISAIAKVDPTSLSLWHERCAHFSTSTIEKMFKENRVDVTSRYCGYCDPSIHGNKYYLLALDHGLAILKSLYEIPRPRSKTRVRTNLERLGSLRNLPGRNVIAMATVLPTIMKKLLIVMIHKWREAMNTEINQLLKSKLGNGQTSEE</sequence>
<dbReference type="EMBL" id="WVUK01000048">
    <property type="protein sequence ID" value="KAF7495436.1"/>
    <property type="molecule type" value="Genomic_DNA"/>
</dbReference>
<gene>
    <name evidence="2" type="ORF">SSS_3145</name>
</gene>